<dbReference type="EMBL" id="LT840184">
    <property type="protein sequence ID" value="SMF79309.1"/>
    <property type="molecule type" value="Genomic_DNA"/>
</dbReference>
<keyword evidence="1" id="KW-0175">Coiled coil</keyword>
<protein>
    <submittedName>
        <fullName evidence="2">Uncharacterized protein</fullName>
    </submittedName>
</protein>
<name>A0A1X7H499_9BACL</name>
<feature type="coiled-coil region" evidence="1">
    <location>
        <begin position="22"/>
        <end position="49"/>
    </location>
</feature>
<evidence type="ECO:0000256" key="1">
    <source>
        <dbReference type="SAM" id="Coils"/>
    </source>
</evidence>
<reference evidence="2 3" key="1">
    <citation type="submission" date="2017-04" db="EMBL/GenBank/DDBJ databases">
        <authorList>
            <person name="Afonso C.L."/>
            <person name="Miller P.J."/>
            <person name="Scott M.A."/>
            <person name="Spackman E."/>
            <person name="Goraichik I."/>
            <person name="Dimitrov K.M."/>
            <person name="Suarez D.L."/>
            <person name="Swayne D.E."/>
        </authorList>
    </citation>
    <scope>NUCLEOTIDE SEQUENCE [LARGE SCALE GENOMIC DNA]</scope>
    <source>
        <strain evidence="2 3">N3/975</strain>
    </source>
</reference>
<sequence>MSDAVEINYLYHYYEKSKGPFMNLSDLTLNQAQNVLEKLKRKSDVMAAHRNDGYLERRCELEQMARNIFISKGGKPERKVPHYMIVGECDWLNTWYSEGESIKIHISKLKIEALSFSYGDLFPTFSPRVNDGREYRKQIYTYEEILKLIQKYDLPQNWNRDGLYGPERYIEVQVWDDEPIHWIKENG</sequence>
<dbReference type="STRING" id="1313296.SAMN05661091_1682"/>
<organism evidence="2 3">
    <name type="scientific">Paenibacillus uliginis N3/975</name>
    <dbReference type="NCBI Taxonomy" id="1313296"/>
    <lineage>
        <taxon>Bacteria</taxon>
        <taxon>Bacillati</taxon>
        <taxon>Bacillota</taxon>
        <taxon>Bacilli</taxon>
        <taxon>Bacillales</taxon>
        <taxon>Paenibacillaceae</taxon>
        <taxon>Paenibacillus</taxon>
    </lineage>
</organism>
<dbReference type="Proteomes" id="UP000192940">
    <property type="component" value="Chromosome I"/>
</dbReference>
<evidence type="ECO:0000313" key="3">
    <source>
        <dbReference type="Proteomes" id="UP000192940"/>
    </source>
</evidence>
<dbReference type="AlphaFoldDB" id="A0A1X7H499"/>
<evidence type="ECO:0000313" key="2">
    <source>
        <dbReference type="EMBL" id="SMF79309.1"/>
    </source>
</evidence>
<keyword evidence="3" id="KW-1185">Reference proteome</keyword>
<accession>A0A1X7H499</accession>
<dbReference type="RefSeq" id="WP_208918574.1">
    <property type="nucleotide sequence ID" value="NZ_LT840184.1"/>
</dbReference>
<proteinExistence type="predicted"/>
<gene>
    <name evidence="2" type="ORF">SAMN05661091_1682</name>
</gene>